<evidence type="ECO:0000313" key="6">
    <source>
        <dbReference type="EMBL" id="EJT46905.1"/>
    </source>
</evidence>
<accession>J4U8Q9</accession>
<proteinExistence type="predicted"/>
<evidence type="ECO:0000256" key="4">
    <source>
        <dbReference type="ARBA" id="ARBA00048462"/>
    </source>
</evidence>
<dbReference type="GO" id="GO:0004314">
    <property type="term" value="F:[acyl-carrier-protein] S-malonyltransferase activity"/>
    <property type="evidence" value="ECO:0007669"/>
    <property type="project" value="UniProtKB-EC"/>
</dbReference>
<evidence type="ECO:0000256" key="1">
    <source>
        <dbReference type="ARBA" id="ARBA00013258"/>
    </source>
</evidence>
<evidence type="ECO:0000256" key="3">
    <source>
        <dbReference type="ARBA" id="ARBA00023315"/>
    </source>
</evidence>
<dbReference type="PANTHER" id="PTHR42681:SF1">
    <property type="entry name" value="MALONYL-COA-ACYL CARRIER PROTEIN TRANSACYLASE, MITOCHONDRIAL"/>
    <property type="match status" value="1"/>
</dbReference>
<keyword evidence="2" id="KW-0808">Transferase</keyword>
<dbReference type="GO" id="GO:0005739">
    <property type="term" value="C:mitochondrion"/>
    <property type="evidence" value="ECO:0007669"/>
    <property type="project" value="TreeGrafter"/>
</dbReference>
<sequence length="514" mass="56382">MTLAAVDSEKKGERPTQLCFLTSPPASLDYTIPHTHTAPRQTRAQQRQRRIDSTARMKSRQTLLRRAPLQRQPLQHHRSFSLYYPKSPPDPRGGQRSASTSAQSTDWLGWIKKAPIPVIGSGGNDEHARKALIFAGLASEALLNPDATLGYWDYGMEEFSSSIAQGGGGRGIRGWLRGWVEGRSLLMKRADVTAPFILTSSLAILASEQERTGHSSILPAGTNYLAGHGFIGTLTALVAAGRLDLPTGVRLARIYASLPAYPKNVDPVKGSKRFLTTALSARHWHSLSSPDMFIPFESPLAADPTDEPERRRRAMQLILDEVHSLQHEWEIEGQGDWAEAGIINSSKVVIVTGTTLAVESLISRLQELGVANPVMDVNMPCPYHTKLMAHAVPEFSATLQRIMFSPASIDSPHVLDPITTRPMVGPPAAALQTQLCHQLRWHKTLTRIYNQPSPPVDQFLTVGRGAKGLGIMLKGELKRRPEGAPPITVSEYGVKEVQDPRVLKMLARRSASGM</sequence>
<evidence type="ECO:0000256" key="5">
    <source>
        <dbReference type="SAM" id="MobiDB-lite"/>
    </source>
</evidence>
<dbReference type="AlphaFoldDB" id="J4U8Q9"/>
<dbReference type="RefSeq" id="XP_014178216.1">
    <property type="nucleotide sequence ID" value="XM_014322741.1"/>
</dbReference>
<protein>
    <recommendedName>
        <fullName evidence="1">[acyl-carrier-protein] S-malonyltransferase</fullName>
        <ecNumber evidence="1">2.3.1.39</ecNumber>
    </recommendedName>
</protein>
<dbReference type="OrthoDB" id="2584073at2759"/>
<dbReference type="InterPro" id="IPR050858">
    <property type="entry name" value="Mal-CoA-ACP_Trans/PKS_FabD"/>
</dbReference>
<dbReference type="EC" id="2.3.1.39" evidence="1"/>
<dbReference type="InterPro" id="IPR001227">
    <property type="entry name" value="Ac_transferase_dom_sf"/>
</dbReference>
<dbReference type="HOGENOM" id="CLU_583964_0_0_1"/>
<comment type="catalytic activity">
    <reaction evidence="4">
        <text>holo-[ACP] + malonyl-CoA = malonyl-[ACP] + CoA</text>
        <dbReference type="Rhea" id="RHEA:41792"/>
        <dbReference type="Rhea" id="RHEA-COMP:9623"/>
        <dbReference type="Rhea" id="RHEA-COMP:9685"/>
        <dbReference type="ChEBI" id="CHEBI:57287"/>
        <dbReference type="ChEBI" id="CHEBI:57384"/>
        <dbReference type="ChEBI" id="CHEBI:64479"/>
        <dbReference type="ChEBI" id="CHEBI:78449"/>
        <dbReference type="EC" id="2.3.1.39"/>
    </reaction>
</comment>
<dbReference type="GO" id="GO:0006633">
    <property type="term" value="P:fatty acid biosynthetic process"/>
    <property type="evidence" value="ECO:0007669"/>
    <property type="project" value="TreeGrafter"/>
</dbReference>
<dbReference type="PANTHER" id="PTHR42681">
    <property type="entry name" value="MALONYL-COA-ACYL CARRIER PROTEIN TRANSACYLASE, MITOCHONDRIAL"/>
    <property type="match status" value="1"/>
</dbReference>
<name>J4U8Q9_TRIAS</name>
<feature type="region of interest" description="Disordered" evidence="5">
    <location>
        <begin position="35"/>
        <end position="103"/>
    </location>
</feature>
<reference evidence="6 7" key="1">
    <citation type="journal article" date="2012" name="Eukaryot. Cell">
        <title>Draft genome sequence of CBS 2479, the standard type strain of Trichosporon asahii.</title>
        <authorList>
            <person name="Yang R.Y."/>
            <person name="Li H.T."/>
            <person name="Zhu H."/>
            <person name="Zhou G.P."/>
            <person name="Wang M."/>
            <person name="Wang L."/>
        </authorList>
    </citation>
    <scope>NUCLEOTIDE SEQUENCE [LARGE SCALE GENOMIC DNA]</scope>
    <source>
        <strain evidence="7">ATCC 90039 / CBS 2479 / JCM 2466 / KCTC 7840 / NCYC 2677 / UAMH 7654</strain>
    </source>
</reference>
<gene>
    <name evidence="6" type="ORF">A1Q1_04375</name>
</gene>
<feature type="compositionally biased region" description="Low complexity" evidence="5">
    <location>
        <begin position="60"/>
        <end position="73"/>
    </location>
</feature>
<dbReference type="Gene3D" id="3.40.366.10">
    <property type="entry name" value="Malonyl-Coenzyme A Acyl Carrier Protein, domain 2"/>
    <property type="match status" value="1"/>
</dbReference>
<dbReference type="EMBL" id="ALBS01000272">
    <property type="protein sequence ID" value="EJT46905.1"/>
    <property type="molecule type" value="Genomic_DNA"/>
</dbReference>
<dbReference type="InterPro" id="IPR016035">
    <property type="entry name" value="Acyl_Trfase/lysoPLipase"/>
</dbReference>
<evidence type="ECO:0000313" key="7">
    <source>
        <dbReference type="Proteomes" id="UP000002748"/>
    </source>
</evidence>
<dbReference type="VEuPathDB" id="FungiDB:A1Q1_04375"/>
<evidence type="ECO:0000256" key="2">
    <source>
        <dbReference type="ARBA" id="ARBA00022679"/>
    </source>
</evidence>
<organism evidence="6 7">
    <name type="scientific">Trichosporon asahii var. asahii (strain ATCC 90039 / CBS 2479 / JCM 2466 / KCTC 7840 / NBRC 103889/ NCYC 2677 / UAMH 7654)</name>
    <name type="common">Yeast</name>
    <dbReference type="NCBI Taxonomy" id="1186058"/>
    <lineage>
        <taxon>Eukaryota</taxon>
        <taxon>Fungi</taxon>
        <taxon>Dikarya</taxon>
        <taxon>Basidiomycota</taxon>
        <taxon>Agaricomycotina</taxon>
        <taxon>Tremellomycetes</taxon>
        <taxon>Trichosporonales</taxon>
        <taxon>Trichosporonaceae</taxon>
        <taxon>Trichosporon</taxon>
    </lineage>
</organism>
<dbReference type="SUPFAM" id="SSF52151">
    <property type="entry name" value="FabD/lysophospholipase-like"/>
    <property type="match status" value="1"/>
</dbReference>
<keyword evidence="3" id="KW-0012">Acyltransferase</keyword>
<dbReference type="KEGG" id="tasa:A1Q1_04375"/>
<dbReference type="GeneID" id="25987888"/>
<comment type="caution">
    <text evidence="6">The sequence shown here is derived from an EMBL/GenBank/DDBJ whole genome shotgun (WGS) entry which is preliminary data.</text>
</comment>
<dbReference type="Proteomes" id="UP000002748">
    <property type="component" value="Unassembled WGS sequence"/>
</dbReference>